<evidence type="ECO:0000313" key="1">
    <source>
        <dbReference type="EMBL" id="AXC36518.1"/>
    </source>
</evidence>
<dbReference type="Proteomes" id="UP000252224">
    <property type="component" value="Segment"/>
</dbReference>
<accession>A0A2Z5HA75</accession>
<evidence type="ECO:0000313" key="2">
    <source>
        <dbReference type="Proteomes" id="UP000252224"/>
    </source>
</evidence>
<protein>
    <submittedName>
        <fullName evidence="1">Uncharacterized protein</fullName>
    </submittedName>
</protein>
<keyword evidence="2" id="KW-1185">Reference proteome</keyword>
<gene>
    <name evidence="1" type="ORF">phCDa_74</name>
</gene>
<organism evidence="1 2">
    <name type="scientific">Pseudomonas phage phCDa</name>
    <dbReference type="NCBI Taxonomy" id="2268587"/>
    <lineage>
        <taxon>Viruses</taxon>
        <taxon>Duplodnaviria</taxon>
        <taxon>Heunggongvirae</taxon>
        <taxon>Uroviricota</taxon>
        <taxon>Caudoviricetes</taxon>
        <taxon>Schitoviridae</taxon>
        <taxon>Shizishanvirus</taxon>
        <taxon>Shizishanvirus phCDa</taxon>
    </lineage>
</organism>
<proteinExistence type="predicted"/>
<sequence>MATTFFAFHPDDCVEVLEALDVKRMPSVLRTVGDLMVLFRSGQAGKLTQLLEDRGISFNYASYAWAQSMSASQAGQVRFGHDGTVQLTNLVPDPQMSALYNRNLPGEELLDDIQRIRICFVCCGQEPWDDREANGQMHRMRLLLT</sequence>
<dbReference type="EMBL" id="MH382836">
    <property type="protein sequence ID" value="AXC36518.1"/>
    <property type="molecule type" value="Genomic_DNA"/>
</dbReference>
<name>A0A2Z5HA75_9CAUD</name>
<reference evidence="1 2" key="1">
    <citation type="submission" date="2018-05" db="EMBL/GenBank/DDBJ databases">
        <title>Genomic characterization of a novel Pseudomonas phage phCDa.</title>
        <authorList>
            <person name="Chen C."/>
            <person name="Lu D."/>
            <person name="Wang J."/>
            <person name="Fu R."/>
        </authorList>
    </citation>
    <scope>NUCLEOTIDE SEQUENCE [LARGE SCALE GENOMIC DNA]</scope>
</reference>